<reference evidence="14 15" key="1">
    <citation type="submission" date="2017-09" db="EMBL/GenBank/DDBJ databases">
        <title>Depth-based differentiation of microbial function through sediment-hosted aquifers and enrichment of novel symbionts in the deep terrestrial subsurface.</title>
        <authorList>
            <person name="Probst A.J."/>
            <person name="Ladd B."/>
            <person name="Jarett J.K."/>
            <person name="Geller-Mcgrath D.E."/>
            <person name="Sieber C.M."/>
            <person name="Emerson J.B."/>
            <person name="Anantharaman K."/>
            <person name="Thomas B.C."/>
            <person name="Malmstrom R."/>
            <person name="Stieglmeier M."/>
            <person name="Klingl A."/>
            <person name="Woyke T."/>
            <person name="Ryan C.M."/>
            <person name="Banfield J.F."/>
        </authorList>
    </citation>
    <scope>NUCLEOTIDE SEQUENCE [LARGE SCALE GENOMIC DNA]</scope>
    <source>
        <strain evidence="14">CG22_combo_CG10-13_8_21_14_all_39_10</strain>
    </source>
</reference>
<keyword evidence="10 13" id="KW-1133">Transmembrane helix</keyword>
<evidence type="ECO:0000313" key="15">
    <source>
        <dbReference type="Proteomes" id="UP000229847"/>
    </source>
</evidence>
<organism evidence="14 15">
    <name type="scientific">Candidatus Woesebacteria bacterium CG22_combo_CG10-13_8_21_14_all_39_10</name>
    <dbReference type="NCBI Taxonomy" id="1975059"/>
    <lineage>
        <taxon>Bacteria</taxon>
        <taxon>Candidatus Woeseibacteriota</taxon>
    </lineage>
</organism>
<evidence type="ECO:0000256" key="9">
    <source>
        <dbReference type="ARBA" id="ARBA00022824"/>
    </source>
</evidence>
<sequence>MRKSDFKSVIGLFLGWRSLLFITAFLAGIIIPVFGSRFPYWDRVLTITNLPNWVWGFGNFDGVHYLKIAQNGYSSNLSQAFFPLYPYLVKFFNIFSKDKYLDLQLFVDPSYFYTAMVLSAVFFIFALYFLVKLWRENYNSKTAFLSILLLCSFPTAFYFGAVYSESLLLLLIVLTFWFAKKGKFFWAGIMAALASITKIQGALLFVFLAVEFFVRYRKEKLRMSKKLLFDFAGVLLSPSGLIGYMFYLQESTGNPFFFLSAQPGFGAERSALPVILLPQVIYRYFKIFFSVNLFSLSFFNAFLEFFITMALIVVLIMAFRKMKFSYWLFSALAVILPTLTGTFSSMPRYALMAFMLFPFLAVRYKKDIKLIIIAQAFLQVVLLSMFIRGYWVS</sequence>
<proteinExistence type="inferred from homology"/>
<evidence type="ECO:0000256" key="10">
    <source>
        <dbReference type="ARBA" id="ARBA00022989"/>
    </source>
</evidence>
<evidence type="ECO:0000256" key="6">
    <source>
        <dbReference type="ARBA" id="ARBA00022676"/>
    </source>
</evidence>
<evidence type="ECO:0000256" key="5">
    <source>
        <dbReference type="ARBA" id="ARBA00022502"/>
    </source>
</evidence>
<accession>A0A2H0BJU8</accession>
<feature type="transmembrane region" description="Helical" evidence="13">
    <location>
        <begin position="184"/>
        <end position="215"/>
    </location>
</feature>
<dbReference type="InterPro" id="IPR018584">
    <property type="entry name" value="GT87"/>
</dbReference>
<evidence type="ECO:0000256" key="3">
    <source>
        <dbReference type="ARBA" id="ARBA00004687"/>
    </source>
</evidence>
<comment type="pathway">
    <text evidence="3">Glycolipid biosynthesis; glycosylphosphatidylinositol-anchor biosynthesis.</text>
</comment>
<dbReference type="AlphaFoldDB" id="A0A2H0BJU8"/>
<keyword evidence="4" id="KW-1003">Cell membrane</keyword>
<evidence type="ECO:0000313" key="14">
    <source>
        <dbReference type="EMBL" id="PIP57874.1"/>
    </source>
</evidence>
<evidence type="ECO:0000256" key="4">
    <source>
        <dbReference type="ARBA" id="ARBA00022475"/>
    </source>
</evidence>
<evidence type="ECO:0008006" key="16">
    <source>
        <dbReference type="Google" id="ProtNLM"/>
    </source>
</evidence>
<keyword evidence="6" id="KW-0328">Glycosyltransferase</keyword>
<feature type="transmembrane region" description="Helical" evidence="13">
    <location>
        <begin position="371"/>
        <end position="391"/>
    </location>
</feature>
<comment type="subcellular location">
    <subcellularLocation>
        <location evidence="2">Cell membrane</location>
        <topology evidence="2">Multi-pass membrane protein</topology>
    </subcellularLocation>
    <subcellularLocation>
        <location evidence="1">Endoplasmic reticulum membrane</location>
        <topology evidence="1">Multi-pass membrane protein</topology>
    </subcellularLocation>
</comment>
<comment type="similarity">
    <text evidence="12">Belongs to the glycosyltransferase 87 family.</text>
</comment>
<evidence type="ECO:0000256" key="12">
    <source>
        <dbReference type="ARBA" id="ARBA00024033"/>
    </source>
</evidence>
<keyword evidence="9" id="KW-0256">Endoplasmic reticulum</keyword>
<dbReference type="InterPro" id="IPR007315">
    <property type="entry name" value="PIG-V/Gpi18"/>
</dbReference>
<evidence type="ECO:0000256" key="7">
    <source>
        <dbReference type="ARBA" id="ARBA00022679"/>
    </source>
</evidence>
<dbReference type="GO" id="GO:0031501">
    <property type="term" value="C:mannosyltransferase complex"/>
    <property type="evidence" value="ECO:0007669"/>
    <property type="project" value="TreeGrafter"/>
</dbReference>
<dbReference type="PANTHER" id="PTHR12468">
    <property type="entry name" value="GPI MANNOSYLTRANSFERASE 2"/>
    <property type="match status" value="1"/>
</dbReference>
<name>A0A2H0BJU8_9BACT</name>
<gene>
    <name evidence="14" type="ORF">COX03_00765</name>
</gene>
<dbReference type="GO" id="GO:0006506">
    <property type="term" value="P:GPI anchor biosynthetic process"/>
    <property type="evidence" value="ECO:0007669"/>
    <property type="project" value="UniProtKB-UniPathway"/>
</dbReference>
<evidence type="ECO:0000256" key="1">
    <source>
        <dbReference type="ARBA" id="ARBA00004477"/>
    </source>
</evidence>
<keyword evidence="8 13" id="KW-0812">Transmembrane</keyword>
<feature type="transmembrane region" description="Helical" evidence="13">
    <location>
        <begin position="12"/>
        <end position="35"/>
    </location>
</feature>
<dbReference type="GO" id="GO:0004376">
    <property type="term" value="F:GPI mannosyltransferase activity"/>
    <property type="evidence" value="ECO:0007669"/>
    <property type="project" value="InterPro"/>
</dbReference>
<evidence type="ECO:0000256" key="2">
    <source>
        <dbReference type="ARBA" id="ARBA00004651"/>
    </source>
</evidence>
<dbReference type="Proteomes" id="UP000229847">
    <property type="component" value="Unassembled WGS sequence"/>
</dbReference>
<evidence type="ECO:0000256" key="13">
    <source>
        <dbReference type="SAM" id="Phobius"/>
    </source>
</evidence>
<protein>
    <recommendedName>
        <fullName evidence="16">Glycosyltransferase RgtA/B/C/D-like domain-containing protein</fullName>
    </recommendedName>
</protein>
<keyword evidence="5" id="KW-0337">GPI-anchor biosynthesis</keyword>
<comment type="caution">
    <text evidence="14">The sequence shown here is derived from an EMBL/GenBank/DDBJ whole genome shotgun (WGS) entry which is preliminary data.</text>
</comment>
<dbReference type="Pfam" id="PF09594">
    <property type="entry name" value="GT87"/>
    <property type="match status" value="1"/>
</dbReference>
<keyword evidence="7" id="KW-0808">Transferase</keyword>
<feature type="transmembrane region" description="Helical" evidence="13">
    <location>
        <begin position="111"/>
        <end position="131"/>
    </location>
</feature>
<dbReference type="GO" id="GO:0005886">
    <property type="term" value="C:plasma membrane"/>
    <property type="evidence" value="ECO:0007669"/>
    <property type="project" value="UniProtKB-SubCell"/>
</dbReference>
<feature type="transmembrane region" description="Helical" evidence="13">
    <location>
        <begin position="298"/>
        <end position="319"/>
    </location>
</feature>
<keyword evidence="11 13" id="KW-0472">Membrane</keyword>
<dbReference type="UniPathway" id="UPA00196"/>
<feature type="transmembrane region" description="Helical" evidence="13">
    <location>
        <begin position="143"/>
        <end position="164"/>
    </location>
</feature>
<feature type="transmembrane region" description="Helical" evidence="13">
    <location>
        <begin position="326"/>
        <end position="343"/>
    </location>
</feature>
<evidence type="ECO:0000256" key="8">
    <source>
        <dbReference type="ARBA" id="ARBA00022692"/>
    </source>
</evidence>
<dbReference type="GO" id="GO:0000009">
    <property type="term" value="F:alpha-1,6-mannosyltransferase activity"/>
    <property type="evidence" value="ECO:0007669"/>
    <property type="project" value="InterPro"/>
</dbReference>
<dbReference type="PANTHER" id="PTHR12468:SF2">
    <property type="entry name" value="GPI MANNOSYLTRANSFERASE 2"/>
    <property type="match status" value="1"/>
</dbReference>
<dbReference type="EMBL" id="PCSW01000023">
    <property type="protein sequence ID" value="PIP57874.1"/>
    <property type="molecule type" value="Genomic_DNA"/>
</dbReference>
<feature type="transmembrane region" description="Helical" evidence="13">
    <location>
        <begin position="227"/>
        <end position="247"/>
    </location>
</feature>
<evidence type="ECO:0000256" key="11">
    <source>
        <dbReference type="ARBA" id="ARBA00023136"/>
    </source>
</evidence>